<dbReference type="SUPFAM" id="SSF57667">
    <property type="entry name" value="beta-beta-alpha zinc fingers"/>
    <property type="match status" value="4"/>
</dbReference>
<keyword evidence="3 5" id="KW-0863">Zinc-finger</keyword>
<feature type="domain" description="C2H2-type" evidence="6">
    <location>
        <begin position="206"/>
        <end position="228"/>
    </location>
</feature>
<dbReference type="FunFam" id="3.30.160.60:FF:000065">
    <property type="entry name" value="B-cell CLL/lymphoma 6, member B"/>
    <property type="match status" value="1"/>
</dbReference>
<dbReference type="PROSITE" id="PS00028">
    <property type="entry name" value="ZINC_FINGER_C2H2_1"/>
    <property type="match status" value="9"/>
</dbReference>
<dbReference type="Gene3D" id="3.30.160.60">
    <property type="entry name" value="Classic Zinc Finger"/>
    <property type="match status" value="6"/>
</dbReference>
<dbReference type="PANTHER" id="PTHR24379">
    <property type="entry name" value="KRAB AND ZINC FINGER DOMAIN-CONTAINING"/>
    <property type="match status" value="1"/>
</dbReference>
<proteinExistence type="predicted"/>
<feature type="domain" description="C2H2-type" evidence="6">
    <location>
        <begin position="86"/>
        <end position="114"/>
    </location>
</feature>
<dbReference type="PANTHER" id="PTHR24379:SF121">
    <property type="entry name" value="C2H2-TYPE DOMAIN-CONTAINING PROTEIN"/>
    <property type="match status" value="1"/>
</dbReference>
<name>A0AAU9VFU2_EUPED</name>
<protein>
    <recommendedName>
        <fullName evidence="6">C2H2-type domain-containing protein</fullName>
    </recommendedName>
</protein>
<dbReference type="SMART" id="SM00355">
    <property type="entry name" value="ZnF_C2H2"/>
    <property type="match status" value="10"/>
</dbReference>
<sequence length="404" mass="47761">MNFNNNDILKDKSDMSYVCVKTRPEKASSETNKTKKRVRRNRKDAIIARNIQNKMFPEFQNFGNDVSTLLELSNATPIRSRGGVGYKCCFCPDEFPDAADLKKHTIEQHDSETKRGLIKGKYTSTILVKLDITSLHCAICKIEINTLDKLIDHLITVHDKNIHRNIKNYIVPFKFQGDELRCFMCHSLFNKFKALQEHMSTHFRNYICDICDAGFVTRTILLNHIKRHEMGSFKCDYCPKTYSTHRKKKSHERIVHVQSMLYKCGYCNEKFDRYQRREDHLVNVHGVRSATFNCQACDKICLSQRTLRDHIKRHHLLEKHHACKECDMKFYRSSDLTNHMIKHMGIRKFKCEVCLKSYVRRNALREHMRIHADDRRFKCEHCGQRFVQKCTWRGHMRAKHGEDV</sequence>
<dbReference type="InterPro" id="IPR013087">
    <property type="entry name" value="Znf_C2H2_type"/>
</dbReference>
<feature type="domain" description="C2H2-type" evidence="6">
    <location>
        <begin position="349"/>
        <end position="376"/>
    </location>
</feature>
<evidence type="ECO:0000256" key="5">
    <source>
        <dbReference type="PROSITE-ProRule" id="PRU00042"/>
    </source>
</evidence>
<evidence type="ECO:0000313" key="8">
    <source>
        <dbReference type="Proteomes" id="UP001153954"/>
    </source>
</evidence>
<comment type="caution">
    <text evidence="7">The sequence shown here is derived from an EMBL/GenBank/DDBJ whole genome shotgun (WGS) entry which is preliminary data.</text>
</comment>
<feature type="domain" description="C2H2-type" evidence="6">
    <location>
        <begin position="292"/>
        <end position="320"/>
    </location>
</feature>
<reference evidence="7" key="1">
    <citation type="submission" date="2022-03" db="EMBL/GenBank/DDBJ databases">
        <authorList>
            <person name="Tunstrom K."/>
        </authorList>
    </citation>
    <scope>NUCLEOTIDE SEQUENCE</scope>
</reference>
<dbReference type="PROSITE" id="PS50157">
    <property type="entry name" value="ZINC_FINGER_C2H2_2"/>
    <property type="match status" value="7"/>
</dbReference>
<evidence type="ECO:0000256" key="2">
    <source>
        <dbReference type="ARBA" id="ARBA00022737"/>
    </source>
</evidence>
<dbReference type="InterPro" id="IPR036236">
    <property type="entry name" value="Znf_C2H2_sf"/>
</dbReference>
<feature type="domain" description="C2H2-type" evidence="6">
    <location>
        <begin position="233"/>
        <end position="256"/>
    </location>
</feature>
<evidence type="ECO:0000259" key="6">
    <source>
        <dbReference type="PROSITE" id="PS50157"/>
    </source>
</evidence>
<feature type="domain" description="C2H2-type" evidence="6">
    <location>
        <begin position="321"/>
        <end position="348"/>
    </location>
</feature>
<dbReference type="Pfam" id="PF00096">
    <property type="entry name" value="zf-C2H2"/>
    <property type="match status" value="3"/>
</dbReference>
<evidence type="ECO:0000256" key="4">
    <source>
        <dbReference type="ARBA" id="ARBA00022833"/>
    </source>
</evidence>
<feature type="domain" description="C2H2-type" evidence="6">
    <location>
        <begin position="377"/>
        <end position="404"/>
    </location>
</feature>
<dbReference type="GO" id="GO:0008270">
    <property type="term" value="F:zinc ion binding"/>
    <property type="evidence" value="ECO:0007669"/>
    <property type="project" value="UniProtKB-KW"/>
</dbReference>
<keyword evidence="2" id="KW-0677">Repeat</keyword>
<dbReference type="Proteomes" id="UP001153954">
    <property type="component" value="Unassembled WGS sequence"/>
</dbReference>
<accession>A0AAU9VFU2</accession>
<evidence type="ECO:0000256" key="1">
    <source>
        <dbReference type="ARBA" id="ARBA00022723"/>
    </source>
</evidence>
<keyword evidence="1" id="KW-0479">Metal-binding</keyword>
<dbReference type="EMBL" id="CAKOGL010000044">
    <property type="protein sequence ID" value="CAH2108956.1"/>
    <property type="molecule type" value="Genomic_DNA"/>
</dbReference>
<keyword evidence="8" id="KW-1185">Reference proteome</keyword>
<evidence type="ECO:0000313" key="7">
    <source>
        <dbReference type="EMBL" id="CAH2108956.1"/>
    </source>
</evidence>
<organism evidence="7 8">
    <name type="scientific">Euphydryas editha</name>
    <name type="common">Edith's checkerspot</name>
    <dbReference type="NCBI Taxonomy" id="104508"/>
    <lineage>
        <taxon>Eukaryota</taxon>
        <taxon>Metazoa</taxon>
        <taxon>Ecdysozoa</taxon>
        <taxon>Arthropoda</taxon>
        <taxon>Hexapoda</taxon>
        <taxon>Insecta</taxon>
        <taxon>Pterygota</taxon>
        <taxon>Neoptera</taxon>
        <taxon>Endopterygota</taxon>
        <taxon>Lepidoptera</taxon>
        <taxon>Glossata</taxon>
        <taxon>Ditrysia</taxon>
        <taxon>Papilionoidea</taxon>
        <taxon>Nymphalidae</taxon>
        <taxon>Nymphalinae</taxon>
        <taxon>Euphydryas</taxon>
    </lineage>
</organism>
<keyword evidence="4" id="KW-0862">Zinc</keyword>
<evidence type="ECO:0000256" key="3">
    <source>
        <dbReference type="ARBA" id="ARBA00022771"/>
    </source>
</evidence>
<dbReference type="AlphaFoldDB" id="A0AAU9VFU2"/>
<gene>
    <name evidence="7" type="ORF">EEDITHA_LOCUS22845</name>
</gene>